<evidence type="ECO:0000313" key="3">
    <source>
        <dbReference type="Proteomes" id="UP000826656"/>
    </source>
</evidence>
<protein>
    <recommendedName>
        <fullName evidence="4">CST complex subunit CTC1</fullName>
    </recommendedName>
</protein>
<dbReference type="Proteomes" id="UP000826656">
    <property type="component" value="Unassembled WGS sequence"/>
</dbReference>
<comment type="similarity">
    <text evidence="1">Belongs to the DNA mismatch repair MutL/HexB family.</text>
</comment>
<dbReference type="SUPFAM" id="SSF55874">
    <property type="entry name" value="ATPase domain of HSP90 chaperone/DNA topoisomerase II/histidine kinase"/>
    <property type="match status" value="1"/>
</dbReference>
<sequence>MLSSGVDGDSHKWIDAENGGKIDELIRKTMSRISHCSPFYQGKMKFFATSESSRKAAGNKNRVFMMCHSCQSCKKTASFSEAMCSELPQQSYHQYNQSSIPSCDDRVFSDERPSVKMKLDDIWNNKLQAQGECTSTRDGESKEQQNWNRESEEVNFYPFHTLQMSESFWKNCVRRSCLKLVTNYYTTVLTKFKTGVGCTTFIHKLQDHLPGIITNKRHNVVGTLFGKGRDMTRRSSEKSHASEAIDFNAILLLEMLVITSSEFLLCVPYMCNRLARNDVQHLTPSVGTIDTEFDWRSILLFIEDTVMNLWTGSNSVDILVNYEIKKKKCRAQSCKVTLELTSPQPKKLIGECTVRREIRSSQNILLEKTRAVRRLQHSSKAICSELPQQSSHKCDQSSTQSCGDSVFSDERPSVKMKLVNMWNSKLHTQGVCTSTRYGESKEERYWNSLKNQNNILNVTSGILHFVGASLVPDIIDKTAWIGAPSFSLLTMVSYASFTPTTSKYSHSNDMHAFPASFGFKREALSSISDISLLDIVLKLTGGQMDINGKCLYLGVDDCRQNVRTTVIVRDVFYNQPVRRKQMHSNPKKVLHSLKESLLLYILSFKLLRLKVRMTCVAHMLLFLHVYYCPVSVAIGVGTCYVKVDDIGSGVTRWTGADGRKMCKLQGQGECTSTRDGESKEDDMHAFPASFGLKGETLSSISDVSLLELLPKLTGGQMDIDKVFFCREEALVSFELMKDKWRNMSVMTNGCGSREKARLALKRMNQTRKQDKRSLSLSSLRLKVMRKWLKQG</sequence>
<evidence type="ECO:0000313" key="2">
    <source>
        <dbReference type="EMBL" id="KAH0783641.1"/>
    </source>
</evidence>
<proteinExistence type="inferred from homology"/>
<comment type="caution">
    <text evidence="2">The sequence shown here is derived from an EMBL/GenBank/DDBJ whole genome shotgun (WGS) entry which is preliminary data.</text>
</comment>
<evidence type="ECO:0000256" key="1">
    <source>
        <dbReference type="ARBA" id="ARBA00006082"/>
    </source>
</evidence>
<dbReference type="EMBL" id="JAIVGD010000001">
    <property type="protein sequence ID" value="KAH0783641.1"/>
    <property type="molecule type" value="Genomic_DNA"/>
</dbReference>
<reference evidence="2 3" key="1">
    <citation type="journal article" date="2021" name="bioRxiv">
        <title>Chromosome-scale and haplotype-resolved genome assembly of a tetraploid potato cultivar.</title>
        <authorList>
            <person name="Sun H."/>
            <person name="Jiao W.-B."/>
            <person name="Krause K."/>
            <person name="Campoy J.A."/>
            <person name="Goel M."/>
            <person name="Folz-Donahue K."/>
            <person name="Kukat C."/>
            <person name="Huettel B."/>
            <person name="Schneeberger K."/>
        </authorList>
    </citation>
    <scope>NUCLEOTIDE SEQUENCE [LARGE SCALE GENOMIC DNA]</scope>
    <source>
        <strain evidence="2">SolTubOtavaFocal</strain>
        <tissue evidence="2">Leaves</tissue>
    </source>
</reference>
<dbReference type="PANTHER" id="PTHR10073">
    <property type="entry name" value="DNA MISMATCH REPAIR PROTEIN MLH, PMS, MUTL"/>
    <property type="match status" value="1"/>
</dbReference>
<organism evidence="2 3">
    <name type="scientific">Solanum tuberosum</name>
    <name type="common">Potato</name>
    <dbReference type="NCBI Taxonomy" id="4113"/>
    <lineage>
        <taxon>Eukaryota</taxon>
        <taxon>Viridiplantae</taxon>
        <taxon>Streptophyta</taxon>
        <taxon>Embryophyta</taxon>
        <taxon>Tracheophyta</taxon>
        <taxon>Spermatophyta</taxon>
        <taxon>Magnoliopsida</taxon>
        <taxon>eudicotyledons</taxon>
        <taxon>Gunneridae</taxon>
        <taxon>Pentapetalae</taxon>
        <taxon>asterids</taxon>
        <taxon>lamiids</taxon>
        <taxon>Solanales</taxon>
        <taxon>Solanaceae</taxon>
        <taxon>Solanoideae</taxon>
        <taxon>Solaneae</taxon>
        <taxon>Solanum</taxon>
    </lineage>
</organism>
<dbReference type="InterPro" id="IPR038973">
    <property type="entry name" value="MutL/Mlh/Pms-like"/>
</dbReference>
<gene>
    <name evidence="2" type="ORF">KY290_003239</name>
</gene>
<accession>A0ABQ7WSD6</accession>
<dbReference type="PANTHER" id="PTHR10073:SF47">
    <property type="entry name" value="DNA MISMATCH REPAIR PROTEIN MLH3"/>
    <property type="match status" value="1"/>
</dbReference>
<keyword evidence="3" id="KW-1185">Reference proteome</keyword>
<evidence type="ECO:0008006" key="4">
    <source>
        <dbReference type="Google" id="ProtNLM"/>
    </source>
</evidence>
<dbReference type="Gene3D" id="3.30.565.10">
    <property type="entry name" value="Histidine kinase-like ATPase, C-terminal domain"/>
    <property type="match status" value="1"/>
</dbReference>
<name>A0ABQ7WSD6_SOLTU</name>
<dbReference type="InterPro" id="IPR036890">
    <property type="entry name" value="HATPase_C_sf"/>
</dbReference>